<dbReference type="Pfam" id="PF20419">
    <property type="entry name" value="DUF6701"/>
    <property type="match status" value="1"/>
</dbReference>
<sequence>MINYKWLIGLILFSSTVSAQQYNLSNNQYPPCNTSWQKSGNTYTCTGDGKVTLNNGDVIIANIESTLVANNGFELRGNVIGSQTNRINLQANYGHIQTVTTQTSTMYGNITATSSNIDLSYLSLFGNITSGGVITLNSGVVEGNVISLNKSVNINNVNFSGDIRGNDAVNITGGTYSGNITMSANNPVTFNSVTMTSGSISGSNRFNASNSTLGSLSNPISVTTNSNDITINNSTVYGSLTVNNPGGVVQVNNSSVTGSCLPRSNPLNACSPAPIAVYQLDEAQWNGQVGQVKNSVSDTLHGRAINGATTNNTAPALPVDLNNMGTCGYGVFIGNQNQYVDIPHNQQLSFSERLTVSAWVYPVSRPTGDGLHTIVAKDDNYEFHLDSQGRVYWYWATSNNNANSLRTTQSIPLNTWSHITIRYDRNLSGNQRQRIYINGVAVASNNDSRALRTNTLNLEIGRDFNFDSRSFNGRIDEVTIYGSALTDEQILSLYNQRHSCGGDIPQCFSDDFNRPNLEQDWVPFTSSGNFTPRVVSNRLRLTEAIGNQATAVTYQRIFPAANNLVQVELDYYAWANLTGNGADGVSLIFSDATVTPRTGGFGGSLGYAQRTDTNPNTPGFAGGWLGIGLDEWGNFANPTEGRVGGVGFRPQSITVRGSQASNYRYLTHQTVSPNIDTRNTNTPAPGDRYLIEIDSRNASQVLLSIRRTRNNSTTTILNQYSIPLNQQGAIPEEFFLSLAGSTGASVNNHEIDNFRVCALKSRPVGAQINHFRITLPQQALTCDVADVSVRACANSDCSNTFTDPVTAYLTPNSLPSATGGWVNGPTLTLNNGIGLTQLRRNEAGTVDVGVSGSNPTAVAFNNTQCSYNGSDFSANNCTINFLDSGFIVDVPNAYANQTVTGTIKAVRKDNASQQCLPSFGNVQKSVAFWSEYLNPTANNSGFQSVSVGVNGTPIGQSANNATSISLNFNQNGEASFPISYREVGSLALHARFTGSGDEQDLLLEGQDSFIRVPRALVLSANNPYNPTHPNGQCSAENISCNVFARADENFDLIIRAVVAAPIEDNDFTNNLTAYNYQQQNIALQHTLVQPSAGQSGVLGVNEYTHLLGGTTTIAQKVSEVGVFDFSLFAPTHYLGLDLASANLPIAVTSTGSIGRFIPAYFSVSPMSNVTLDAACKTGNAFSYLGQPFEYSNSPGLYLQPKSANNADTQNYLIDPWWRYNNQWNGRTYSDSANGVNLGFDNLQTSPISRQALNNSGIVLNGERVWYQKPLQPKPVFNSAFDLTLNASNLTDQDGVCYRQNASSPCLGYTFSHIDGAMPLYWGKLVIQDVYGPETQASEQPIYVEHFTNNGFVRTIEDSCTALPAITGFTLQSDPNNNGYTVLTTGVAVPPQVLAEHSAANLNSGQRAIRFSAPGAGALGVIDSVLDLNAHNLLWLAEDKDGDNNFDQTTQGRAQFGLYRGSDRVIWWRESN</sequence>
<dbReference type="EMBL" id="MN172255">
    <property type="protein sequence ID" value="QIN53152.1"/>
    <property type="molecule type" value="Genomic_DNA"/>
</dbReference>
<dbReference type="PANTHER" id="PTHR47635:SF2">
    <property type="entry name" value="LAMG-LIKE JELLYROLL FOLD DOMAIN-CONTAINING PROTEIN"/>
    <property type="match status" value="1"/>
</dbReference>
<evidence type="ECO:0000256" key="2">
    <source>
        <dbReference type="ARBA" id="ARBA00023157"/>
    </source>
</evidence>
<proteinExistence type="predicted"/>
<dbReference type="CDD" id="cd06900">
    <property type="entry name" value="lectin_VcfQ"/>
    <property type="match status" value="1"/>
</dbReference>
<gene>
    <name evidence="5" type="primary">mshQ</name>
</gene>
<dbReference type="InterPro" id="IPR046524">
    <property type="entry name" value="DUF6701"/>
</dbReference>
<feature type="signal peptide" evidence="3">
    <location>
        <begin position="1"/>
        <end position="19"/>
    </location>
</feature>
<feature type="chain" id="PRO_5033883739" evidence="3">
    <location>
        <begin position="20"/>
        <end position="1471"/>
    </location>
</feature>
<dbReference type="InterPro" id="IPR006558">
    <property type="entry name" value="LamG-like"/>
</dbReference>
<keyword evidence="2" id="KW-1015">Disulfide bond</keyword>
<protein>
    <submittedName>
        <fullName evidence="5">MshQ</fullName>
    </submittedName>
</protein>
<dbReference type="EMBL" id="MN172256">
    <property type="protein sequence ID" value="QIN53170.1"/>
    <property type="molecule type" value="Genomic_DNA"/>
</dbReference>
<accession>A0A6G8MW54</accession>
<dbReference type="SUPFAM" id="SSF49899">
    <property type="entry name" value="Concanavalin A-like lectins/glucanases"/>
    <property type="match status" value="2"/>
</dbReference>
<evidence type="ECO:0000259" key="4">
    <source>
        <dbReference type="SMART" id="SM00560"/>
    </source>
</evidence>
<reference evidence="5" key="1">
    <citation type="submission" date="2019-07" db="EMBL/GenBank/DDBJ databases">
        <title>MSHA-like pili of Vibrio cholerae.</title>
        <authorList>
            <person name="Monakhova E.V."/>
            <person name="Arkhangel'skaya I.V."/>
            <person name="Pisanov R.V."/>
        </authorList>
    </citation>
    <scope>NUCLEOTIDE SEQUENCE</scope>
    <source>
        <strain evidence="6">R-9699</strain>
        <strain evidence="5">R-9767</strain>
    </source>
</reference>
<feature type="domain" description="LamG-like jellyroll fold" evidence="4">
    <location>
        <begin position="352"/>
        <end position="488"/>
    </location>
</feature>
<organism evidence="5">
    <name type="scientific">Vibrio cholerae</name>
    <dbReference type="NCBI Taxonomy" id="666"/>
    <lineage>
        <taxon>Bacteria</taxon>
        <taxon>Pseudomonadati</taxon>
        <taxon>Pseudomonadota</taxon>
        <taxon>Gammaproteobacteria</taxon>
        <taxon>Vibrionales</taxon>
        <taxon>Vibrionaceae</taxon>
        <taxon>Vibrio</taxon>
    </lineage>
</organism>
<name>A0A6G8MW54_VIBCL</name>
<evidence type="ECO:0000313" key="6">
    <source>
        <dbReference type="EMBL" id="QIN53170.1"/>
    </source>
</evidence>
<evidence type="ECO:0000313" key="5">
    <source>
        <dbReference type="EMBL" id="QIN53152.1"/>
    </source>
</evidence>
<evidence type="ECO:0000256" key="1">
    <source>
        <dbReference type="ARBA" id="ARBA00022729"/>
    </source>
</evidence>
<keyword evidence="1 3" id="KW-0732">Signal</keyword>
<dbReference type="InterPro" id="IPR013320">
    <property type="entry name" value="ConA-like_dom_sf"/>
</dbReference>
<dbReference type="Pfam" id="PF13385">
    <property type="entry name" value="Laminin_G_3"/>
    <property type="match status" value="1"/>
</dbReference>
<evidence type="ECO:0000256" key="3">
    <source>
        <dbReference type="SAM" id="SignalP"/>
    </source>
</evidence>
<dbReference type="Gene3D" id="2.60.120.200">
    <property type="match status" value="1"/>
</dbReference>
<dbReference type="PANTHER" id="PTHR47635">
    <property type="entry name" value="CUB DOMAIN-CONTAINING PROTEIN"/>
    <property type="match status" value="1"/>
</dbReference>
<dbReference type="SMART" id="SM00560">
    <property type="entry name" value="LamGL"/>
    <property type="match status" value="1"/>
</dbReference>
<dbReference type="InterPro" id="IPR035665">
    <property type="entry name" value="VcfQ_lectin"/>
</dbReference>